<name>A0AA91IP05_9GAMM</name>
<dbReference type="NCBIfam" id="TIGR03352">
    <property type="entry name" value="VI_chp_3"/>
    <property type="match status" value="1"/>
</dbReference>
<dbReference type="PANTHER" id="PTHR37625:SF5">
    <property type="entry name" value="LIPOPROTEIN"/>
    <property type="match status" value="1"/>
</dbReference>
<dbReference type="AlphaFoldDB" id="A0AA91IP05"/>
<proteinExistence type="predicted"/>
<dbReference type="EMBL" id="LXEX01000043">
    <property type="protein sequence ID" value="OAT58314.1"/>
    <property type="molecule type" value="Genomic_DNA"/>
</dbReference>
<protein>
    <submittedName>
        <fullName evidence="1">Type VI secretion lipoprotein</fullName>
    </submittedName>
</protein>
<reference evidence="1 2" key="1">
    <citation type="submission" date="2016-04" db="EMBL/GenBank/DDBJ databases">
        <title>ATOL: Assembling a taxonomically balanced genome-scale reconstruction of the evolutionary history of the Enterobacteriaceae.</title>
        <authorList>
            <person name="Plunkett G.III."/>
            <person name="Neeno-Eckwall E.C."/>
            <person name="Glasner J.D."/>
            <person name="Perna N.T."/>
        </authorList>
    </citation>
    <scope>NUCLEOTIDE SEQUENCE [LARGE SCALE GENOMIC DNA]</scope>
    <source>
        <strain evidence="1 2">ATCC 12841</strain>
    </source>
</reference>
<accession>A0AA91IP05</accession>
<dbReference type="InterPro" id="IPR017734">
    <property type="entry name" value="T6SS_SciN"/>
</dbReference>
<sequence length="169" mass="18994">MIIWRKVPVILLSIFLLNGCGKGPWFGKEEPDASTLSSTLGLTLLADDDINPNSDNEASPLAFQVILMSEDSKLLAADYDQLTAKDMKEVLGKNYIDHQDFTLLPGQYKYIYPTELDSKVHYIGVAAYYSKPNGAQWKKVLKLAPIGHKYQVLVHLHKAEIDVRKESED</sequence>
<dbReference type="PANTHER" id="PTHR37625">
    <property type="entry name" value="OUTER MEMBRANE LIPOPROTEIN-RELATED"/>
    <property type="match status" value="1"/>
</dbReference>
<comment type="caution">
    <text evidence="1">The sequence shown here is derived from an EMBL/GenBank/DDBJ whole genome shotgun (WGS) entry which is preliminary data.</text>
</comment>
<keyword evidence="1" id="KW-0449">Lipoprotein</keyword>
<dbReference type="Pfam" id="PF12790">
    <property type="entry name" value="T6SS-SciN"/>
    <property type="match status" value="1"/>
</dbReference>
<dbReference type="RefSeq" id="WP_061554960.1">
    <property type="nucleotide sequence ID" value="NZ_LXEX01000043.1"/>
</dbReference>
<keyword evidence="2" id="KW-1185">Reference proteome</keyword>
<evidence type="ECO:0000313" key="2">
    <source>
        <dbReference type="Proteomes" id="UP000078431"/>
    </source>
</evidence>
<organism evidence="1 2">
    <name type="scientific">Obesumbacterium proteus ATCC 12841</name>
    <dbReference type="NCBI Taxonomy" id="1354268"/>
    <lineage>
        <taxon>Bacteria</taxon>
        <taxon>Pseudomonadati</taxon>
        <taxon>Pseudomonadota</taxon>
        <taxon>Gammaproteobacteria</taxon>
        <taxon>Enterobacterales</taxon>
        <taxon>Hafniaceae</taxon>
        <taxon>Obesumbacterium</taxon>
    </lineage>
</organism>
<dbReference type="Proteomes" id="UP000078431">
    <property type="component" value="Unassembled WGS sequence"/>
</dbReference>
<gene>
    <name evidence="1" type="ORF">M993_02849</name>
</gene>
<dbReference type="InterPro" id="IPR038706">
    <property type="entry name" value="Type_VI_SciN-like_sf"/>
</dbReference>
<evidence type="ECO:0000313" key="1">
    <source>
        <dbReference type="EMBL" id="OAT58314.1"/>
    </source>
</evidence>
<dbReference type="Gene3D" id="2.60.40.4150">
    <property type="entry name" value="Type VI secretion system, lipoprotein SciN"/>
    <property type="match status" value="1"/>
</dbReference>